<comment type="similarity">
    <text evidence="1">Belongs to the PPR family. P subfamily.</text>
</comment>
<feature type="repeat" description="PPR" evidence="3">
    <location>
        <begin position="142"/>
        <end position="176"/>
    </location>
</feature>
<protein>
    <recommendedName>
        <fullName evidence="7">Pentatricopeptide repeat-containing protein</fullName>
    </recommendedName>
</protein>
<feature type="repeat" description="PPR" evidence="3">
    <location>
        <begin position="450"/>
        <end position="484"/>
    </location>
</feature>
<proteinExistence type="inferred from homology"/>
<feature type="transmembrane region" description="Helical" evidence="4">
    <location>
        <begin position="626"/>
        <end position="646"/>
    </location>
</feature>
<evidence type="ECO:0000256" key="2">
    <source>
        <dbReference type="ARBA" id="ARBA00022737"/>
    </source>
</evidence>
<evidence type="ECO:0000256" key="3">
    <source>
        <dbReference type="PROSITE-ProRule" id="PRU00708"/>
    </source>
</evidence>
<name>A0A8X7ZRC6_POPTO</name>
<feature type="repeat" description="PPR" evidence="3">
    <location>
        <begin position="212"/>
        <end position="246"/>
    </location>
</feature>
<feature type="repeat" description="PPR" evidence="3">
    <location>
        <begin position="282"/>
        <end position="316"/>
    </location>
</feature>
<dbReference type="OrthoDB" id="185373at2759"/>
<keyword evidence="4" id="KW-0472">Membrane</keyword>
<evidence type="ECO:0000256" key="1">
    <source>
        <dbReference type="ARBA" id="ARBA00007626"/>
    </source>
</evidence>
<dbReference type="Pfam" id="PF12854">
    <property type="entry name" value="PPR_1"/>
    <property type="match status" value="1"/>
</dbReference>
<sequence>MKSSQLEAGLIHSTHLIAELFAASTELALVSTPNQDKNTNTFWVQCQHFIVQKEQQELHQSLKLSLMVSRSSTRFLNICIASFCKAKHLQRAETVIIDGVRLGVLPDVVTYNTLINAYSRFVSFDAAYSVLDRMKEASIKPDIITYNSLIAGAMRHCLLSNCMDLFEEMLELGIKPDIWSYNTLMHCFFKLERPDDAYRVFTDIILCYLSPSLATYNTMLNGLCKCGFVENALMLFRKLKRHGFVPSLVTYNILINGLCKAWKLKTARWMLKELGASGLVPNVITYTTVMRCCFRSRRFEQGLEIFEEMIDKGYTFDGFAYCTVVGALVKTCRIEEASHYMERMVNTDIGLDMASYNTLINLYCKGGKLEMAHGVLDKMEKEGFERDEYTNTILMNGLCEEGDVEGAMEYMNVAGFNSNLVALNTMVDRCCKADQIDYAFKIFDSMHMRDSFTYSSLIHNLCKVGRFRCASKLLLSCVRSGTRILPSAKHAVFDCLRHSGHQREVKANATFVEVEMQTFTVIFAAPRTLFLANKNSCKKIQIGLLKQVKLFICQSWYCWTSFEFKFNDKLDCTLYLWATLIQLIDMKVSVFVGPIWDPQMLLSDSKDERSAGDAICDLHLIKKLSSVLPISTLGPFASFLLVYLFSGWQVEYLMKKGCESLKEEMLCA</sequence>
<dbReference type="PROSITE" id="PS51375">
    <property type="entry name" value="PPR"/>
    <property type="match status" value="9"/>
</dbReference>
<gene>
    <name evidence="5" type="ORF">POTOM_022316</name>
</gene>
<comment type="caution">
    <text evidence="5">The sequence shown here is derived from an EMBL/GenBank/DDBJ whole genome shotgun (WGS) entry which is preliminary data.</text>
</comment>
<evidence type="ECO:0000313" key="6">
    <source>
        <dbReference type="Proteomes" id="UP000886885"/>
    </source>
</evidence>
<accession>A0A8X7ZRC6</accession>
<reference evidence="5" key="1">
    <citation type="journal article" date="2020" name="bioRxiv">
        <title>Hybrid origin of Populus tomentosa Carr. identified through genome sequencing and phylogenomic analysis.</title>
        <authorList>
            <person name="An X."/>
            <person name="Gao K."/>
            <person name="Chen Z."/>
            <person name="Li J."/>
            <person name="Yang X."/>
            <person name="Yang X."/>
            <person name="Zhou J."/>
            <person name="Guo T."/>
            <person name="Zhao T."/>
            <person name="Huang S."/>
            <person name="Miao D."/>
            <person name="Khan W.U."/>
            <person name="Rao P."/>
            <person name="Ye M."/>
            <person name="Lei B."/>
            <person name="Liao W."/>
            <person name="Wang J."/>
            <person name="Ji L."/>
            <person name="Li Y."/>
            <person name="Guo B."/>
            <person name="Mustafa N.S."/>
            <person name="Li S."/>
            <person name="Yun Q."/>
            <person name="Keller S.R."/>
            <person name="Mao J."/>
            <person name="Zhang R."/>
            <person name="Strauss S.H."/>
        </authorList>
    </citation>
    <scope>NUCLEOTIDE SEQUENCE</scope>
    <source>
        <strain evidence="5">GM15</strain>
        <tissue evidence="5">Leaf</tissue>
    </source>
</reference>
<evidence type="ECO:0000313" key="5">
    <source>
        <dbReference type="EMBL" id="KAG6770973.1"/>
    </source>
</evidence>
<organism evidence="5 6">
    <name type="scientific">Populus tomentosa</name>
    <name type="common">Chinese white poplar</name>
    <dbReference type="NCBI Taxonomy" id="118781"/>
    <lineage>
        <taxon>Eukaryota</taxon>
        <taxon>Viridiplantae</taxon>
        <taxon>Streptophyta</taxon>
        <taxon>Embryophyta</taxon>
        <taxon>Tracheophyta</taxon>
        <taxon>Spermatophyta</taxon>
        <taxon>Magnoliopsida</taxon>
        <taxon>eudicotyledons</taxon>
        <taxon>Gunneridae</taxon>
        <taxon>Pentapetalae</taxon>
        <taxon>rosids</taxon>
        <taxon>fabids</taxon>
        <taxon>Malpighiales</taxon>
        <taxon>Salicaceae</taxon>
        <taxon>Saliceae</taxon>
        <taxon>Populus</taxon>
    </lineage>
</organism>
<keyword evidence="4" id="KW-1133">Transmembrane helix</keyword>
<dbReference type="NCBIfam" id="TIGR00756">
    <property type="entry name" value="PPR"/>
    <property type="match status" value="9"/>
</dbReference>
<dbReference type="InterPro" id="IPR002885">
    <property type="entry name" value="PPR_rpt"/>
</dbReference>
<keyword evidence="6" id="KW-1185">Reference proteome</keyword>
<evidence type="ECO:0008006" key="7">
    <source>
        <dbReference type="Google" id="ProtNLM"/>
    </source>
</evidence>
<feature type="repeat" description="PPR" evidence="3">
    <location>
        <begin position="107"/>
        <end position="141"/>
    </location>
</feature>
<dbReference type="EMBL" id="JAAWWB010000011">
    <property type="protein sequence ID" value="KAG6770973.1"/>
    <property type="molecule type" value="Genomic_DNA"/>
</dbReference>
<dbReference type="PANTHER" id="PTHR47447">
    <property type="entry name" value="OS03G0856100 PROTEIN"/>
    <property type="match status" value="1"/>
</dbReference>
<dbReference type="AlphaFoldDB" id="A0A8X7ZRC6"/>
<keyword evidence="4" id="KW-0812">Transmembrane</keyword>
<keyword evidence="2" id="KW-0677">Repeat</keyword>
<dbReference type="Proteomes" id="UP000886885">
    <property type="component" value="Chromosome 6A"/>
</dbReference>
<evidence type="ECO:0000256" key="4">
    <source>
        <dbReference type="SAM" id="Phobius"/>
    </source>
</evidence>
<feature type="repeat" description="PPR" evidence="3">
    <location>
        <begin position="177"/>
        <end position="211"/>
    </location>
</feature>
<dbReference type="PANTHER" id="PTHR47447:SF22">
    <property type="entry name" value="TETRATRICOPEPTIDE-LIKE HELICAL DOMAIN SUPERFAMILY"/>
    <property type="match status" value="1"/>
</dbReference>
<feature type="repeat" description="PPR" evidence="3">
    <location>
        <begin position="419"/>
        <end position="449"/>
    </location>
</feature>
<feature type="repeat" description="PPR" evidence="3">
    <location>
        <begin position="352"/>
        <end position="386"/>
    </location>
</feature>
<feature type="repeat" description="PPR" evidence="3">
    <location>
        <begin position="247"/>
        <end position="281"/>
    </location>
</feature>
<dbReference type="Pfam" id="PF13041">
    <property type="entry name" value="PPR_2"/>
    <property type="match status" value="5"/>
</dbReference>